<dbReference type="Pfam" id="PF13279">
    <property type="entry name" value="4HBT_2"/>
    <property type="match status" value="1"/>
</dbReference>
<gene>
    <name evidence="3" type="ORF">NBH00_22105</name>
</gene>
<proteinExistence type="inferred from homology"/>
<sequence length="150" mass="16477">MSPTDTPPVTRADYPHVSPLPTRWKDNDVYGHVNNVEYYAFFDTVINAYLIREGGLDIHAGDVIGLCAESHCAYKAALAFPDVVDACLRVGRLGRSSVTYELALFRSGDESAAATGWFVHVFVDRETRRPVAELPPRLRAALSALEVTPA</sequence>
<evidence type="ECO:0000313" key="3">
    <source>
        <dbReference type="EMBL" id="UTI64018.1"/>
    </source>
</evidence>
<dbReference type="EMBL" id="CP098502">
    <property type="protein sequence ID" value="UTI64018.1"/>
    <property type="molecule type" value="Genomic_DNA"/>
</dbReference>
<dbReference type="InterPro" id="IPR050563">
    <property type="entry name" value="4-hydroxybenzoyl-CoA_TE"/>
</dbReference>
<dbReference type="Gene3D" id="3.10.129.10">
    <property type="entry name" value="Hotdog Thioesterase"/>
    <property type="match status" value="1"/>
</dbReference>
<dbReference type="RefSeq" id="WP_254570732.1">
    <property type="nucleotide sequence ID" value="NZ_CP098502.1"/>
</dbReference>
<dbReference type="InterPro" id="IPR029069">
    <property type="entry name" value="HotDog_dom_sf"/>
</dbReference>
<reference evidence="3 4" key="1">
    <citation type="submission" date="2022-06" db="EMBL/GenBank/DDBJ databases">
        <title>Paraconexibacter antarcticus.</title>
        <authorList>
            <person name="Kim C.S."/>
        </authorList>
    </citation>
    <scope>NUCLEOTIDE SEQUENCE [LARGE SCALE GENOMIC DNA]</scope>
    <source>
        <strain evidence="3 4">02-257</strain>
    </source>
</reference>
<evidence type="ECO:0000256" key="2">
    <source>
        <dbReference type="ARBA" id="ARBA00022801"/>
    </source>
</evidence>
<dbReference type="CDD" id="cd00586">
    <property type="entry name" value="4HBT"/>
    <property type="match status" value="1"/>
</dbReference>
<accession>A0ABY5DRY8</accession>
<dbReference type="PANTHER" id="PTHR31793">
    <property type="entry name" value="4-HYDROXYBENZOYL-COA THIOESTERASE FAMILY MEMBER"/>
    <property type="match status" value="1"/>
</dbReference>
<dbReference type="SUPFAM" id="SSF54637">
    <property type="entry name" value="Thioesterase/thiol ester dehydrase-isomerase"/>
    <property type="match status" value="1"/>
</dbReference>
<dbReference type="Proteomes" id="UP001056035">
    <property type="component" value="Chromosome"/>
</dbReference>
<name>A0ABY5DRY8_9ACTN</name>
<dbReference type="PANTHER" id="PTHR31793:SF27">
    <property type="entry name" value="NOVEL THIOESTERASE SUPERFAMILY DOMAIN AND SAPOSIN A-TYPE DOMAIN CONTAINING PROTEIN (0610012H03RIK)"/>
    <property type="match status" value="1"/>
</dbReference>
<organism evidence="3 4">
    <name type="scientific">Paraconexibacter antarcticus</name>
    <dbReference type="NCBI Taxonomy" id="2949664"/>
    <lineage>
        <taxon>Bacteria</taxon>
        <taxon>Bacillati</taxon>
        <taxon>Actinomycetota</taxon>
        <taxon>Thermoleophilia</taxon>
        <taxon>Solirubrobacterales</taxon>
        <taxon>Paraconexibacteraceae</taxon>
        <taxon>Paraconexibacter</taxon>
    </lineage>
</organism>
<comment type="similarity">
    <text evidence="1">Belongs to the 4-hydroxybenzoyl-CoA thioesterase family.</text>
</comment>
<evidence type="ECO:0000256" key="1">
    <source>
        <dbReference type="ARBA" id="ARBA00005953"/>
    </source>
</evidence>
<evidence type="ECO:0000313" key="4">
    <source>
        <dbReference type="Proteomes" id="UP001056035"/>
    </source>
</evidence>
<protein>
    <submittedName>
        <fullName evidence="3">Acyl-CoA thioesterase</fullName>
    </submittedName>
</protein>
<keyword evidence="4" id="KW-1185">Reference proteome</keyword>
<keyword evidence="2" id="KW-0378">Hydrolase</keyword>